<comment type="caution">
    <text evidence="2">The sequence shown here is derived from an EMBL/GenBank/DDBJ whole genome shotgun (WGS) entry which is preliminary data.</text>
</comment>
<proteinExistence type="predicted"/>
<protein>
    <submittedName>
        <fullName evidence="2">Uncharacterized protein</fullName>
    </submittedName>
</protein>
<evidence type="ECO:0000313" key="2">
    <source>
        <dbReference type="EMBL" id="KKT48838.1"/>
    </source>
</evidence>
<feature type="transmembrane region" description="Helical" evidence="1">
    <location>
        <begin position="6"/>
        <end position="24"/>
    </location>
</feature>
<dbReference type="Proteomes" id="UP000034172">
    <property type="component" value="Unassembled WGS sequence"/>
</dbReference>
<gene>
    <name evidence="2" type="ORF">UW41_C0017G0001</name>
</gene>
<keyword evidence="1" id="KW-0472">Membrane</keyword>
<sequence length="50" mass="5319">MTPIIFAIITAIGWAIADIFGGLVARKIGGYSSAILSYIISIVLTSFYIP</sequence>
<name>A0A0G1HQ88_9BACT</name>
<feature type="transmembrane region" description="Helical" evidence="1">
    <location>
        <begin position="31"/>
        <end position="49"/>
    </location>
</feature>
<evidence type="ECO:0000256" key="1">
    <source>
        <dbReference type="SAM" id="Phobius"/>
    </source>
</evidence>
<keyword evidence="1" id="KW-0812">Transmembrane</keyword>
<organism evidence="2 3">
    <name type="scientific">Candidatus Collierbacteria bacterium GW2011_GWC2_44_18</name>
    <dbReference type="NCBI Taxonomy" id="1618392"/>
    <lineage>
        <taxon>Bacteria</taxon>
        <taxon>Candidatus Collieribacteriota</taxon>
    </lineage>
</organism>
<accession>A0A0G1HQ88</accession>
<dbReference type="EMBL" id="LCIE01000017">
    <property type="protein sequence ID" value="KKT48838.1"/>
    <property type="molecule type" value="Genomic_DNA"/>
</dbReference>
<evidence type="ECO:0000313" key="3">
    <source>
        <dbReference type="Proteomes" id="UP000034172"/>
    </source>
</evidence>
<dbReference type="AlphaFoldDB" id="A0A0G1HQ88"/>
<keyword evidence="1" id="KW-1133">Transmembrane helix</keyword>
<reference evidence="2 3" key="1">
    <citation type="journal article" date="2015" name="Nature">
        <title>rRNA introns, odd ribosomes, and small enigmatic genomes across a large radiation of phyla.</title>
        <authorList>
            <person name="Brown C.T."/>
            <person name="Hug L.A."/>
            <person name="Thomas B.C."/>
            <person name="Sharon I."/>
            <person name="Castelle C.J."/>
            <person name="Singh A."/>
            <person name="Wilkins M.J."/>
            <person name="Williams K.H."/>
            <person name="Banfield J.F."/>
        </authorList>
    </citation>
    <scope>NUCLEOTIDE SEQUENCE [LARGE SCALE GENOMIC DNA]</scope>
</reference>
<feature type="non-terminal residue" evidence="2">
    <location>
        <position position="50"/>
    </location>
</feature>